<keyword evidence="7" id="KW-1185">Reference proteome</keyword>
<evidence type="ECO:0000259" key="4">
    <source>
        <dbReference type="Pfam" id="PF00669"/>
    </source>
</evidence>
<keyword evidence="2 3" id="KW-0975">Bacterial flagellum</keyword>
<dbReference type="InterPro" id="IPR042187">
    <property type="entry name" value="Flagellin_C_sub2"/>
</dbReference>
<dbReference type="GO" id="GO:0005198">
    <property type="term" value="F:structural molecule activity"/>
    <property type="evidence" value="ECO:0007669"/>
    <property type="project" value="UniProtKB-UniRule"/>
</dbReference>
<evidence type="ECO:0000256" key="2">
    <source>
        <dbReference type="ARBA" id="ARBA00023143"/>
    </source>
</evidence>
<gene>
    <name evidence="6" type="ORF">CMV30_09075</name>
</gene>
<dbReference type="AlphaFoldDB" id="A0A290Q6P3"/>
<dbReference type="PANTHER" id="PTHR42792:SF2">
    <property type="entry name" value="FLAGELLIN"/>
    <property type="match status" value="1"/>
</dbReference>
<evidence type="ECO:0000313" key="7">
    <source>
        <dbReference type="Proteomes" id="UP000217265"/>
    </source>
</evidence>
<comment type="similarity">
    <text evidence="1 3">Belongs to the bacterial flagellin family.</text>
</comment>
<evidence type="ECO:0000259" key="5">
    <source>
        <dbReference type="Pfam" id="PF00700"/>
    </source>
</evidence>
<accession>A0A290Q6P3</accession>
<keyword evidence="3" id="KW-0964">Secreted</keyword>
<sequence length="277" mass="28583">MSVVINTNYSATVASNNLAMSNQNLQKSLNRLSSGSKIVSPADDAGGLAVSMKLSAAAKRSGAAAINIGNSASYLQTQDGVLKVTGKVLERMSELKTLYNDPTKNSTDLSNYDSEFTSLQAQLTSLVAEKFNGVTLFGSTGSAGLTVSVTEDGSTTSAVTLANRDLSSTATGIGALTVSSITSLGSSGLTLTAITSAIQNVATFRAQNGAEQSRLSFAAELLTVNKANLEAANSRIIDVDVASESTQLARWNTLVQAGTAMLSQANQSAQTALRLLQ</sequence>
<dbReference type="InterPro" id="IPR046358">
    <property type="entry name" value="Flagellin_C"/>
</dbReference>
<dbReference type="GO" id="GO:0005576">
    <property type="term" value="C:extracellular region"/>
    <property type="evidence" value="ECO:0007669"/>
    <property type="project" value="UniProtKB-SubCell"/>
</dbReference>
<dbReference type="PANTHER" id="PTHR42792">
    <property type="entry name" value="FLAGELLIN"/>
    <property type="match status" value="1"/>
</dbReference>
<organism evidence="6 7">
    <name type="scientific">Nibricoccus aquaticus</name>
    <dbReference type="NCBI Taxonomy" id="2576891"/>
    <lineage>
        <taxon>Bacteria</taxon>
        <taxon>Pseudomonadati</taxon>
        <taxon>Verrucomicrobiota</taxon>
        <taxon>Opitutia</taxon>
        <taxon>Opitutales</taxon>
        <taxon>Opitutaceae</taxon>
        <taxon>Nibricoccus</taxon>
    </lineage>
</organism>
<dbReference type="InterPro" id="IPR001029">
    <property type="entry name" value="Flagellin_N"/>
</dbReference>
<protein>
    <recommendedName>
        <fullName evidence="3">Flagellin</fullName>
    </recommendedName>
</protein>
<dbReference type="OrthoDB" id="188378at2"/>
<dbReference type="Gene3D" id="1.20.1330.10">
    <property type="entry name" value="f41 fragment of flagellin, N-terminal domain"/>
    <property type="match status" value="1"/>
</dbReference>
<comment type="function">
    <text evidence="3">Flagellin is the subunit protein which polymerizes to form the filaments of bacterial flagella.</text>
</comment>
<reference evidence="6 7" key="1">
    <citation type="submission" date="2017-09" db="EMBL/GenBank/DDBJ databases">
        <title>Complete genome sequence of Verrucomicrobial strain HZ-65, isolated from freshwater.</title>
        <authorList>
            <person name="Choi A."/>
        </authorList>
    </citation>
    <scope>NUCLEOTIDE SEQUENCE [LARGE SCALE GENOMIC DNA]</scope>
    <source>
        <strain evidence="6 7">HZ-65</strain>
    </source>
</reference>
<dbReference type="GO" id="GO:0009288">
    <property type="term" value="C:bacterial-type flagellum"/>
    <property type="evidence" value="ECO:0007669"/>
    <property type="project" value="UniProtKB-SubCell"/>
</dbReference>
<evidence type="ECO:0000256" key="1">
    <source>
        <dbReference type="ARBA" id="ARBA00005709"/>
    </source>
</evidence>
<evidence type="ECO:0000256" key="3">
    <source>
        <dbReference type="RuleBase" id="RU362073"/>
    </source>
</evidence>
<name>A0A290Q6P3_9BACT</name>
<keyword evidence="6" id="KW-0969">Cilium</keyword>
<proteinExistence type="inferred from homology"/>
<dbReference type="EMBL" id="CP023344">
    <property type="protein sequence ID" value="ATC64093.1"/>
    <property type="molecule type" value="Genomic_DNA"/>
</dbReference>
<dbReference type="Proteomes" id="UP000217265">
    <property type="component" value="Chromosome"/>
</dbReference>
<dbReference type="RefSeq" id="WP_096055725.1">
    <property type="nucleotide sequence ID" value="NZ_CP023344.1"/>
</dbReference>
<keyword evidence="6" id="KW-0282">Flagellum</keyword>
<dbReference type="InterPro" id="IPR001492">
    <property type="entry name" value="Flagellin"/>
</dbReference>
<dbReference type="Pfam" id="PF00669">
    <property type="entry name" value="Flagellin_N"/>
    <property type="match status" value="1"/>
</dbReference>
<feature type="domain" description="Flagellin C-terminal" evidence="5">
    <location>
        <begin position="191"/>
        <end position="276"/>
    </location>
</feature>
<dbReference type="Pfam" id="PF00700">
    <property type="entry name" value="Flagellin_C"/>
    <property type="match status" value="1"/>
</dbReference>
<dbReference type="PRINTS" id="PR00207">
    <property type="entry name" value="FLAGELLIN"/>
</dbReference>
<comment type="subcellular location">
    <subcellularLocation>
        <location evidence="3">Secreted</location>
    </subcellularLocation>
    <subcellularLocation>
        <location evidence="3">Bacterial flagellum</location>
    </subcellularLocation>
</comment>
<dbReference type="Gene3D" id="6.10.10.10">
    <property type="entry name" value="Flagellar export chaperone, C-terminal domain"/>
    <property type="match status" value="1"/>
</dbReference>
<dbReference type="KEGG" id="vbh:CMV30_09075"/>
<keyword evidence="6" id="KW-0966">Cell projection</keyword>
<feature type="domain" description="Flagellin N-terminal" evidence="4">
    <location>
        <begin position="5"/>
        <end position="138"/>
    </location>
</feature>
<dbReference type="SUPFAM" id="SSF64518">
    <property type="entry name" value="Phase 1 flagellin"/>
    <property type="match status" value="1"/>
</dbReference>
<evidence type="ECO:0000313" key="6">
    <source>
        <dbReference type="EMBL" id="ATC64093.1"/>
    </source>
</evidence>